<proteinExistence type="predicted"/>
<name>A0A0B6RYT3_BURPL</name>
<gene>
    <name evidence="1" type="ORF">BGL_1c17210</name>
</gene>
<dbReference type="Proteomes" id="UP000031838">
    <property type="component" value="Chromosome 1"/>
</dbReference>
<evidence type="ECO:0000313" key="1">
    <source>
        <dbReference type="EMBL" id="AJK46230.1"/>
    </source>
</evidence>
<keyword evidence="2" id="KW-1185">Reference proteome</keyword>
<evidence type="ECO:0000313" key="2">
    <source>
        <dbReference type="Proteomes" id="UP000031838"/>
    </source>
</evidence>
<organism evidence="1 2">
    <name type="scientific">Burkholderia plantarii</name>
    <dbReference type="NCBI Taxonomy" id="41899"/>
    <lineage>
        <taxon>Bacteria</taxon>
        <taxon>Pseudomonadati</taxon>
        <taxon>Pseudomonadota</taxon>
        <taxon>Betaproteobacteria</taxon>
        <taxon>Burkholderiales</taxon>
        <taxon>Burkholderiaceae</taxon>
        <taxon>Burkholderia</taxon>
    </lineage>
</organism>
<protein>
    <submittedName>
        <fullName evidence="1">Uncharacterized protein</fullName>
    </submittedName>
</protein>
<dbReference type="EMBL" id="CP002580">
    <property type="protein sequence ID" value="AJK46230.1"/>
    <property type="molecule type" value="Genomic_DNA"/>
</dbReference>
<dbReference type="KEGG" id="bgp:BGL_1c17210"/>
<reference evidence="2" key="1">
    <citation type="submission" date="2011-03" db="EMBL/GenBank/DDBJ databases">
        <authorList>
            <person name="Voget S."/>
            <person name="Streit W.R."/>
            <person name="Jaeger K.E."/>
            <person name="Daniel R."/>
        </authorList>
    </citation>
    <scope>NUCLEOTIDE SEQUENCE [LARGE SCALE GENOMIC DNA]</scope>
    <source>
        <strain evidence="2">PG1</strain>
    </source>
</reference>
<reference evidence="1 2" key="2">
    <citation type="journal article" date="2016" name="Appl. Microbiol. Biotechnol.">
        <title>Mutations improving production and secretion of extracellular lipase by Burkholderia glumae PG1.</title>
        <authorList>
            <person name="Knapp A."/>
            <person name="Voget S."/>
            <person name="Gao R."/>
            <person name="Zaburannyi N."/>
            <person name="Krysciak D."/>
            <person name="Breuer M."/>
            <person name="Hauer B."/>
            <person name="Streit W.R."/>
            <person name="Muller R."/>
            <person name="Daniel R."/>
            <person name="Jaeger K.E."/>
        </authorList>
    </citation>
    <scope>NUCLEOTIDE SEQUENCE [LARGE SCALE GENOMIC DNA]</scope>
    <source>
        <strain evidence="1 2">PG1</strain>
    </source>
</reference>
<dbReference type="HOGENOM" id="CLU_1633650_0_0_4"/>
<accession>A0A0B6RYT3</accession>
<sequence length="167" mass="18835">MLTNVPDAVNRMTRNVIMNHPNTFNCQLFRKVITRKADETVGGNPTLGGLGVLDTMDEEEFEYEFVGNGYALLAEPFTPAPVVSRHDASLSTEDEFRFLIQPEGESGSDEWFDVRKHDVMYLLLGIGPQPARLAFEIIGTETTSNIPPYTTRYVANRRDDLHLREGE</sequence>
<dbReference type="AlphaFoldDB" id="A0A0B6RYT3"/>
<dbReference type="RefSeq" id="WP_042624793.1">
    <property type="nucleotide sequence ID" value="NZ_CP002580.1"/>
</dbReference>